<name>A0A024T7P5_9STRA</name>
<reference evidence="1" key="1">
    <citation type="submission" date="2013-12" db="EMBL/GenBank/DDBJ databases">
        <title>The Genome Sequence of Aphanomyces invadans NJM9701.</title>
        <authorList>
            <consortium name="The Broad Institute Genomics Platform"/>
            <person name="Russ C."/>
            <person name="Tyler B."/>
            <person name="van West P."/>
            <person name="Dieguez-Uribeondo J."/>
            <person name="Young S.K."/>
            <person name="Zeng Q."/>
            <person name="Gargeya S."/>
            <person name="Fitzgerald M."/>
            <person name="Abouelleil A."/>
            <person name="Alvarado L."/>
            <person name="Chapman S.B."/>
            <person name="Gainer-Dewar J."/>
            <person name="Goldberg J."/>
            <person name="Griggs A."/>
            <person name="Gujja S."/>
            <person name="Hansen M."/>
            <person name="Howarth C."/>
            <person name="Imamovic A."/>
            <person name="Ireland A."/>
            <person name="Larimer J."/>
            <person name="McCowan C."/>
            <person name="Murphy C."/>
            <person name="Pearson M."/>
            <person name="Poon T.W."/>
            <person name="Priest M."/>
            <person name="Roberts A."/>
            <person name="Saif S."/>
            <person name="Shea T."/>
            <person name="Sykes S."/>
            <person name="Wortman J."/>
            <person name="Nusbaum C."/>
            <person name="Birren B."/>
        </authorList>
    </citation>
    <scope>NUCLEOTIDE SEQUENCE [LARGE SCALE GENOMIC DNA]</scope>
    <source>
        <strain evidence="1">NJM9701</strain>
    </source>
</reference>
<dbReference type="OrthoDB" id="311712at2759"/>
<dbReference type="AlphaFoldDB" id="A0A024T7P5"/>
<evidence type="ECO:0000313" key="1">
    <source>
        <dbReference type="EMBL" id="ETV89878.1"/>
    </source>
</evidence>
<dbReference type="EMBL" id="KI914246">
    <property type="protein sequence ID" value="ETV89878.1"/>
    <property type="molecule type" value="Genomic_DNA"/>
</dbReference>
<gene>
    <name evidence="1" type="ORF">H310_15282</name>
</gene>
<organism evidence="1">
    <name type="scientific">Aphanomyces invadans</name>
    <dbReference type="NCBI Taxonomy" id="157072"/>
    <lineage>
        <taxon>Eukaryota</taxon>
        <taxon>Sar</taxon>
        <taxon>Stramenopiles</taxon>
        <taxon>Oomycota</taxon>
        <taxon>Saprolegniomycetes</taxon>
        <taxon>Saprolegniales</taxon>
        <taxon>Verrucalvaceae</taxon>
        <taxon>Aphanomyces</taxon>
    </lineage>
</organism>
<sequence>MKTTTAAYETATTQMTMSGPTEIKLVAPVPTIATSVLAIVEHFDLECLKADFLPLPPPPPLVLSNGAYEMTHATASATMPVSATQQLVHRCNGMMNVEAWHRLDALTSSKAILATNGTHGLDADDNPFSSVGRLSTPTNNATVREPIRRESGGCFSGPNCLVYFDSRVVMNQSKVLHTS</sequence>
<dbReference type="GeneID" id="20092332"/>
<accession>A0A024T7P5</accession>
<dbReference type="VEuPathDB" id="FungiDB:H310_15282"/>
<proteinExistence type="predicted"/>
<dbReference type="RefSeq" id="XP_008881489.1">
    <property type="nucleotide sequence ID" value="XM_008883267.1"/>
</dbReference>
<protein>
    <submittedName>
        <fullName evidence="1">Uncharacterized protein</fullName>
    </submittedName>
</protein>